<proteinExistence type="predicted"/>
<dbReference type="OrthoDB" id="8015698at2759"/>
<reference evidence="1" key="1">
    <citation type="submission" date="2022-03" db="EMBL/GenBank/DDBJ databases">
        <authorList>
            <person name="Lindestad O."/>
        </authorList>
    </citation>
    <scope>NUCLEOTIDE SEQUENCE</scope>
</reference>
<sequence length="85" mass="9667">MIKSIKILRNRSQDYRQVEFESDVIVPIVIKVNILLSKRFDQHLGKLSLGCLMKGRMQKAVDIETACIVRSPGCWGIQTPPQAKK</sequence>
<protein>
    <submittedName>
        <fullName evidence="1">Jg18989 protein</fullName>
    </submittedName>
</protein>
<dbReference type="EMBL" id="CAKXAJ010025106">
    <property type="protein sequence ID" value="CAH2234990.1"/>
    <property type="molecule type" value="Genomic_DNA"/>
</dbReference>
<comment type="caution">
    <text evidence="1">The sequence shown here is derived from an EMBL/GenBank/DDBJ whole genome shotgun (WGS) entry which is preliminary data.</text>
</comment>
<name>A0A8S4RFY9_9NEOP</name>
<organism evidence="1 2">
    <name type="scientific">Pararge aegeria aegeria</name>
    <dbReference type="NCBI Taxonomy" id="348720"/>
    <lineage>
        <taxon>Eukaryota</taxon>
        <taxon>Metazoa</taxon>
        <taxon>Ecdysozoa</taxon>
        <taxon>Arthropoda</taxon>
        <taxon>Hexapoda</taxon>
        <taxon>Insecta</taxon>
        <taxon>Pterygota</taxon>
        <taxon>Neoptera</taxon>
        <taxon>Endopterygota</taxon>
        <taxon>Lepidoptera</taxon>
        <taxon>Glossata</taxon>
        <taxon>Ditrysia</taxon>
        <taxon>Papilionoidea</taxon>
        <taxon>Nymphalidae</taxon>
        <taxon>Satyrinae</taxon>
        <taxon>Satyrini</taxon>
        <taxon>Parargina</taxon>
        <taxon>Pararge</taxon>
    </lineage>
</organism>
<gene>
    <name evidence="1" type="primary">jg18989</name>
    <name evidence="1" type="ORF">PAEG_LOCUS12683</name>
</gene>
<evidence type="ECO:0000313" key="1">
    <source>
        <dbReference type="EMBL" id="CAH2234990.1"/>
    </source>
</evidence>
<keyword evidence="2" id="KW-1185">Reference proteome</keyword>
<dbReference type="Proteomes" id="UP000838756">
    <property type="component" value="Unassembled WGS sequence"/>
</dbReference>
<dbReference type="AlphaFoldDB" id="A0A8S4RFY9"/>
<accession>A0A8S4RFY9</accession>
<evidence type="ECO:0000313" key="2">
    <source>
        <dbReference type="Proteomes" id="UP000838756"/>
    </source>
</evidence>